<evidence type="ECO:0000256" key="6">
    <source>
        <dbReference type="SAM" id="Phobius"/>
    </source>
</evidence>
<keyword evidence="2" id="KW-0813">Transport</keyword>
<feature type="transmembrane region" description="Helical" evidence="6">
    <location>
        <begin position="319"/>
        <end position="338"/>
    </location>
</feature>
<dbReference type="InterPro" id="IPR011701">
    <property type="entry name" value="MFS"/>
</dbReference>
<feature type="transmembrane region" description="Helical" evidence="6">
    <location>
        <begin position="63"/>
        <end position="81"/>
    </location>
</feature>
<proteinExistence type="predicted"/>
<feature type="transmembrane region" description="Helical" evidence="6">
    <location>
        <begin position="279"/>
        <end position="299"/>
    </location>
</feature>
<organism evidence="8 9">
    <name type="scientific">Rhodococcus kronopolitis</name>
    <dbReference type="NCBI Taxonomy" id="1460226"/>
    <lineage>
        <taxon>Bacteria</taxon>
        <taxon>Bacillati</taxon>
        <taxon>Actinomycetota</taxon>
        <taxon>Actinomycetes</taxon>
        <taxon>Mycobacteriales</taxon>
        <taxon>Nocardiaceae</taxon>
        <taxon>Rhodococcus</taxon>
    </lineage>
</organism>
<feature type="domain" description="Major facilitator superfamily (MFS) profile" evidence="7">
    <location>
        <begin position="27"/>
        <end position="477"/>
    </location>
</feature>
<reference evidence="9" key="1">
    <citation type="journal article" date="2019" name="Int. J. Syst. Evol. Microbiol.">
        <title>The Global Catalogue of Microorganisms (GCM) 10K type strain sequencing project: providing services to taxonomists for standard genome sequencing and annotation.</title>
        <authorList>
            <consortium name="The Broad Institute Genomics Platform"/>
            <consortium name="The Broad Institute Genome Sequencing Center for Infectious Disease"/>
            <person name="Wu L."/>
            <person name="Ma J."/>
        </authorList>
    </citation>
    <scope>NUCLEOTIDE SEQUENCE [LARGE SCALE GENOMIC DNA]</scope>
    <source>
        <strain evidence="9">CCUG 54520</strain>
    </source>
</reference>
<evidence type="ECO:0000256" key="3">
    <source>
        <dbReference type="ARBA" id="ARBA00022692"/>
    </source>
</evidence>
<dbReference type="RefSeq" id="WP_378415928.1">
    <property type="nucleotide sequence ID" value="NZ_JBHSFO010000003.1"/>
</dbReference>
<dbReference type="Gene3D" id="1.20.1250.20">
    <property type="entry name" value="MFS general substrate transporter like domains"/>
    <property type="match status" value="1"/>
</dbReference>
<sequence length="478" mass="48606">MSATEDTSRSAAVAPAVVAGVARQRAVVGVLSLSGVVVALQQTLVVPILPDFAVALDVPSTTASWLVTATLLTGAVATPLVGRMADMYGKRAMMLLCLTVMTVGAVISALSSSFEGVVVGRVFQGFAVALLPVGISLMRDVLPPDRLGVGVALMSGALGIGGMFGMPMAGVIHASLSWHWLFWVTAAVGVVMLVLLLWVVPESPVKSGGRFDQVGALLLSVSLTGLLLAVSKGGEWGWTSPTILGLVGIGLLTLAMWVPYELRVPQPLVDLRTTTLRPVLVSNICAVLLGFAMFLSAYTATQHLQAPVESGFGHGLSEAASGLAMLPGGVAMLVLVPLSARMTARWGARTTLFAGAVVIAAGYLLRVLAESTVTVITVSAAVISGGVALTMAAMPVLITEAAPRDQTASANSVNGLMRSVGTSSASAVGAAVLASSTLTVAGVTVPTLSAFHTMYLIGAGTSIAAAVIAVAVPMRSRA</sequence>
<feature type="transmembrane region" description="Helical" evidence="6">
    <location>
        <begin position="93"/>
        <end position="112"/>
    </location>
</feature>
<keyword evidence="5 6" id="KW-0472">Membrane</keyword>
<dbReference type="CDD" id="cd17504">
    <property type="entry name" value="MFS_MMR_MDR_like"/>
    <property type="match status" value="1"/>
</dbReference>
<feature type="transmembrane region" description="Helical" evidence="6">
    <location>
        <begin position="211"/>
        <end position="230"/>
    </location>
</feature>
<feature type="transmembrane region" description="Helical" evidence="6">
    <location>
        <begin position="149"/>
        <end position="174"/>
    </location>
</feature>
<dbReference type="PANTHER" id="PTHR42718:SF9">
    <property type="entry name" value="MAJOR FACILITATOR SUPERFAMILY MULTIDRUG TRANSPORTER MFSC"/>
    <property type="match status" value="1"/>
</dbReference>
<keyword evidence="3 6" id="KW-0812">Transmembrane</keyword>
<dbReference type="Proteomes" id="UP001595914">
    <property type="component" value="Unassembled WGS sequence"/>
</dbReference>
<comment type="caution">
    <text evidence="8">The sequence shown here is derived from an EMBL/GenBank/DDBJ whole genome shotgun (WGS) entry which is preliminary data.</text>
</comment>
<feature type="transmembrane region" description="Helical" evidence="6">
    <location>
        <begin position="350"/>
        <end position="369"/>
    </location>
</feature>
<dbReference type="Pfam" id="PF07690">
    <property type="entry name" value="MFS_1"/>
    <property type="match status" value="1"/>
</dbReference>
<dbReference type="PROSITE" id="PS50850">
    <property type="entry name" value="MFS"/>
    <property type="match status" value="1"/>
</dbReference>
<feature type="transmembrane region" description="Helical" evidence="6">
    <location>
        <begin position="118"/>
        <end position="137"/>
    </location>
</feature>
<keyword evidence="9" id="KW-1185">Reference proteome</keyword>
<evidence type="ECO:0000259" key="7">
    <source>
        <dbReference type="PROSITE" id="PS50850"/>
    </source>
</evidence>
<comment type="subcellular location">
    <subcellularLocation>
        <location evidence="1">Cell membrane</location>
        <topology evidence="1">Multi-pass membrane protein</topology>
    </subcellularLocation>
</comment>
<feature type="transmembrane region" description="Helical" evidence="6">
    <location>
        <begin position="236"/>
        <end position="258"/>
    </location>
</feature>
<evidence type="ECO:0000313" key="8">
    <source>
        <dbReference type="EMBL" id="MFC4603721.1"/>
    </source>
</evidence>
<keyword evidence="4 6" id="KW-1133">Transmembrane helix</keyword>
<name>A0ABV9FT43_9NOCA</name>
<evidence type="ECO:0000313" key="9">
    <source>
        <dbReference type="Proteomes" id="UP001595914"/>
    </source>
</evidence>
<feature type="transmembrane region" description="Helical" evidence="6">
    <location>
        <begin position="180"/>
        <end position="199"/>
    </location>
</feature>
<dbReference type="InterPro" id="IPR020846">
    <property type="entry name" value="MFS_dom"/>
</dbReference>
<evidence type="ECO:0000256" key="5">
    <source>
        <dbReference type="ARBA" id="ARBA00023136"/>
    </source>
</evidence>
<feature type="transmembrane region" description="Helical" evidence="6">
    <location>
        <begin position="375"/>
        <end position="398"/>
    </location>
</feature>
<protein>
    <submittedName>
        <fullName evidence="8">MFS transporter</fullName>
    </submittedName>
</protein>
<dbReference type="InterPro" id="IPR036259">
    <property type="entry name" value="MFS_trans_sf"/>
</dbReference>
<feature type="transmembrane region" description="Helical" evidence="6">
    <location>
        <begin position="419"/>
        <end position="441"/>
    </location>
</feature>
<dbReference type="PANTHER" id="PTHR42718">
    <property type="entry name" value="MAJOR FACILITATOR SUPERFAMILY MULTIDRUG TRANSPORTER MFSC"/>
    <property type="match status" value="1"/>
</dbReference>
<gene>
    <name evidence="8" type="ORF">ACFO6S_08520</name>
</gene>
<feature type="transmembrane region" description="Helical" evidence="6">
    <location>
        <begin position="453"/>
        <end position="472"/>
    </location>
</feature>
<evidence type="ECO:0000256" key="2">
    <source>
        <dbReference type="ARBA" id="ARBA00022448"/>
    </source>
</evidence>
<evidence type="ECO:0000256" key="4">
    <source>
        <dbReference type="ARBA" id="ARBA00022989"/>
    </source>
</evidence>
<dbReference type="EMBL" id="JBHSFO010000003">
    <property type="protein sequence ID" value="MFC4603721.1"/>
    <property type="molecule type" value="Genomic_DNA"/>
</dbReference>
<dbReference type="SUPFAM" id="SSF103473">
    <property type="entry name" value="MFS general substrate transporter"/>
    <property type="match status" value="1"/>
</dbReference>
<accession>A0ABV9FT43</accession>
<evidence type="ECO:0000256" key="1">
    <source>
        <dbReference type="ARBA" id="ARBA00004651"/>
    </source>
</evidence>